<dbReference type="EMBL" id="GBRH01160338">
    <property type="protein sequence ID" value="JAE37558.1"/>
    <property type="molecule type" value="Transcribed_RNA"/>
</dbReference>
<protein>
    <submittedName>
        <fullName evidence="1">Uncharacterized protein</fullName>
    </submittedName>
</protein>
<name>A0A0A9HXF2_ARUDO</name>
<reference evidence="1" key="2">
    <citation type="journal article" date="2015" name="Data Brief">
        <title>Shoot transcriptome of the giant reed, Arundo donax.</title>
        <authorList>
            <person name="Barrero R.A."/>
            <person name="Guerrero F.D."/>
            <person name="Moolhuijzen P."/>
            <person name="Goolsby J.A."/>
            <person name="Tidwell J."/>
            <person name="Bellgard S.E."/>
            <person name="Bellgard M.I."/>
        </authorList>
    </citation>
    <scope>NUCLEOTIDE SEQUENCE</scope>
    <source>
        <tissue evidence="1">Shoot tissue taken approximately 20 cm above the soil surface</tissue>
    </source>
</reference>
<accession>A0A0A9HXF2</accession>
<proteinExistence type="predicted"/>
<sequence length="41" mass="4664">MSPYQNAACNTLPALDNQSVRQPCQTKKIWVGLLYKRVKIS</sequence>
<evidence type="ECO:0000313" key="1">
    <source>
        <dbReference type="EMBL" id="JAE37558.1"/>
    </source>
</evidence>
<dbReference type="AlphaFoldDB" id="A0A0A9HXF2"/>
<organism evidence="1">
    <name type="scientific">Arundo donax</name>
    <name type="common">Giant reed</name>
    <name type="synonym">Donax arundinaceus</name>
    <dbReference type="NCBI Taxonomy" id="35708"/>
    <lineage>
        <taxon>Eukaryota</taxon>
        <taxon>Viridiplantae</taxon>
        <taxon>Streptophyta</taxon>
        <taxon>Embryophyta</taxon>
        <taxon>Tracheophyta</taxon>
        <taxon>Spermatophyta</taxon>
        <taxon>Magnoliopsida</taxon>
        <taxon>Liliopsida</taxon>
        <taxon>Poales</taxon>
        <taxon>Poaceae</taxon>
        <taxon>PACMAD clade</taxon>
        <taxon>Arundinoideae</taxon>
        <taxon>Arundineae</taxon>
        <taxon>Arundo</taxon>
    </lineage>
</organism>
<reference evidence="1" key="1">
    <citation type="submission" date="2014-09" db="EMBL/GenBank/DDBJ databases">
        <authorList>
            <person name="Magalhaes I.L.F."/>
            <person name="Oliveira U."/>
            <person name="Santos F.R."/>
            <person name="Vidigal T.H.D.A."/>
            <person name="Brescovit A.D."/>
            <person name="Santos A.J."/>
        </authorList>
    </citation>
    <scope>NUCLEOTIDE SEQUENCE</scope>
    <source>
        <tissue evidence="1">Shoot tissue taken approximately 20 cm above the soil surface</tissue>
    </source>
</reference>